<feature type="chain" id="PRO_5042189041" description="Ig-like domain-containing protein" evidence="1">
    <location>
        <begin position="21"/>
        <end position="1863"/>
    </location>
</feature>
<proteinExistence type="predicted"/>
<reference evidence="2 3" key="1">
    <citation type="submission" date="2018-08" db="EMBL/GenBank/DDBJ databases">
        <title>Draft genome sequence of Pseudoalteromonas donghaensis HJ51.</title>
        <authorList>
            <person name="Oh J."/>
            <person name="Roh D."/>
        </authorList>
    </citation>
    <scope>NUCLEOTIDE SEQUENCE [LARGE SCALE GENOMIC DNA]</scope>
    <source>
        <strain evidence="2 3">HJ51</strain>
        <plasmid evidence="2 3">unnamed2</plasmid>
    </source>
</reference>
<feature type="signal peptide" evidence="1">
    <location>
        <begin position="1"/>
        <end position="20"/>
    </location>
</feature>
<name>A0AAD0WEN3_9GAMM</name>
<accession>A0AAD0WEN3</accession>
<geneLocation type="plasmid" evidence="2 3">
    <name>unnamed2</name>
</geneLocation>
<dbReference type="GeneID" id="99507866"/>
<evidence type="ECO:0000313" key="3">
    <source>
        <dbReference type="Proteomes" id="UP000264605"/>
    </source>
</evidence>
<gene>
    <name evidence="2" type="ORF">D0907_20535</name>
</gene>
<evidence type="ECO:0000313" key="2">
    <source>
        <dbReference type="EMBL" id="AXV67719.1"/>
    </source>
</evidence>
<dbReference type="Proteomes" id="UP000264605">
    <property type="component" value="Plasmid unnamed2"/>
</dbReference>
<organism evidence="2 3">
    <name type="scientific">Pseudoalteromonas lipolytica</name>
    <dbReference type="NCBI Taxonomy" id="570156"/>
    <lineage>
        <taxon>Bacteria</taxon>
        <taxon>Pseudomonadati</taxon>
        <taxon>Pseudomonadota</taxon>
        <taxon>Gammaproteobacteria</taxon>
        <taxon>Alteromonadales</taxon>
        <taxon>Pseudoalteromonadaceae</taxon>
        <taxon>Pseudoalteromonas</taxon>
    </lineage>
</organism>
<protein>
    <recommendedName>
        <fullName evidence="4">Ig-like domain-containing protein</fullName>
    </recommendedName>
</protein>
<dbReference type="KEGG" id="pdj:D0907_20535"/>
<sequence length="1863" mass="208446">MSYLKAAALTTLMFSFSAIAITTIKGTMNVYKPEFVIENKSGTLISNVRNFKLEARQTVIDDYCTVTTDNNLALQGGTLSAGYCLFEWNNTAGYSIDGFKVEGVASNSGPNSIGYSIYYYSGSAKAKKLVDTKNFIFNFAAPVKPTVQRYSVKLGNSWKSVGSHTNYNPANKFSAVRVNVEARDYSQKVSIPSLGSCTVVSGATSCDISFSEIKLGDAISNKVGSLSYQVSVDSSNSYWGVSNTKHALTVPWNYQPTKIDLFEVNSMPASYATTKTINVNSKSIQVSNNTAKLVLNKPSSEIVGDWWAPSELNVKFSRNSQPTISSGITYSGNVLYTKDGSLVTANETITSTKRESVNGAYVYTFDMTQIEDGYYGASVAFTNSSGIPSNQNFNGLRINKAAPKIDIFKSGVKQNNSSNFAYNQELVISTFNSFTDDVDLISIQINSSNVAFNKPKIGVATIPDTVIFKNGLNTIKVTVKDTLGHLYSRTITLNKVQDEIEFKINNLGGRLVSHVKESSFEAVQTKFSGFCDIVTNEAVAIGTNNNVSGKCYFEWVGMDELDRDNFSLKGRLRMSGVVPVGYKVYAYFGAEKEKTLIKSGTTSFNVEAPIAPELTKYSIYVGNKWIDNNSDVNHDPNSQVKAISITTKPVNYSQQVIVDNLGSCLINAGSTSCTINITPYFLGNKNYIGYEDGIVSHQFKVNSINKYFTDKEINSQATVSWEYAYSRVEQVKVNARASGLPLSFGLLGASIDVENETARVVFDKPSPAISGTWWLPKSIELEFKVSGSHEVLKELEFDGTTLFKNDNITEGETVIVKNLTGPEVINNKFIYTADVQSVPDGHYDITVTSKYLYSKSDKKEFKNAAFLSRKQPSISIFRNSQSMEEDDEFYFDSELLVAGFNGYVNGVTIESVQSNGVPLSLNSVGDGIVTINGLAQQLSPKDNAEISVVVKNSSGDKFNYDLNVVFAPMSFDIKHRENDYLPFRLIELVYLDSEQVSGEECRFYSERDLAVKYARKGVKSCIFNWVNLPEGFEISLRGRTPSAVGYLDKALVEIESDIEIINEFGETLIIPNEKTLISSQEPTGISVEASSRRELINGFYPVEYSGGEIVRMGTVSSPGSLDMTFDTKGVSQTFPKNPSTRTGEIFRTSGRFDMPFEVERNLWEVFPIDYNVKYHRMPEINASQSIKALVVPDSTLGVNLDFQDDQILSTDEVTAKINLGNYNRIDGWVYDKSSMGEWEVYIGKYDRRNIPEPLTETVTIDAKGEAFIKMPMEVIGEESGIYVAVAKAKTPIPDYEYYIQSARAYFIVYKGTKIEGELKDGLIKGRIPLRASAIYSPEDRADVGSLGRVVWEVSSNGSDWRESTEHKDTLRWRKRYENEEIEYLRVKVENKFTGEWSTSGTLKVVAYEKPELLIQQTNEVLFNEAAKFVLYDGDNLVQNGDGVIEWSTDNRKSWFSGPAEISFYKDDFTGRDINARMKYNGIASDSSLGDEAFVEARARYYFLRAPRFYFDLDVPDLVEVGSTHHIKGSSFTRTESINGRTQNQWVLPDGKVINDSEFDLTFSENLLEGRNFILTYQAWVEGSKQETINETRVRVKSWTYEFPEIELNMPATVNYMPSKHIAWVGLERHFAPGVEYTYELLKTPGVKVLNQDDGKFTLQFSQEGMKNLTFRVTNSRGQSKEVSQIVEVLPPTPLEIEIVRTFSNEYLRYPLDVSLRSRVWLSHPDDRVSVYKWYLDGELVMESKRYRESIGDLSVGDHTIRVDVETEFGQTGSQSFEVSVIPNQKPTGSINMHEIDQVFELHLNCNDSDGRIAATTWQLNGELLTHSHNIIQFSKDKLKGTNYVVGRCYDDSFEYIAITQTIH</sequence>
<keyword evidence="2" id="KW-0614">Plasmid</keyword>
<keyword evidence="1" id="KW-0732">Signal</keyword>
<evidence type="ECO:0000256" key="1">
    <source>
        <dbReference type="SAM" id="SignalP"/>
    </source>
</evidence>
<dbReference type="RefSeq" id="WP_118845547.1">
    <property type="nucleotide sequence ID" value="NZ_CP032092.1"/>
</dbReference>
<evidence type="ECO:0008006" key="4">
    <source>
        <dbReference type="Google" id="ProtNLM"/>
    </source>
</evidence>
<dbReference type="EMBL" id="CP032092">
    <property type="protein sequence ID" value="AXV67719.1"/>
    <property type="molecule type" value="Genomic_DNA"/>
</dbReference>